<accession>A0A0U3GXG3</accession>
<dbReference type="InterPro" id="IPR009321">
    <property type="entry name" value="DUF973"/>
</dbReference>
<feature type="transmembrane region" description="Helical" evidence="1">
    <location>
        <begin position="20"/>
        <end position="38"/>
    </location>
</feature>
<feature type="transmembrane region" description="Helical" evidence="1">
    <location>
        <begin position="197"/>
        <end position="221"/>
    </location>
</feature>
<sequence>MPRGRFYGPKEIQTGLFRVGLFYVFFIIFSIYYTYLIVQGGYQYILLSSLSNPLSVTILVCFETGGIIGMETSLLFVATIPDKNGNPYGLYFSSIVLITYLVLAFYVVPGIVKIRRGFSNYPKEVRIGRLGASLILVCILLYMISFGYLVLSLNYIVPPVDFSLFAYSFLLITLLYTIGQLLLGIGIYRLGRLYRSGLLKVGGALIAMPVTHFIPFIGYILSRLGMEEVTGYRDKDTTRYGGRRKRFFHKRNLLLLK</sequence>
<gene>
    <name evidence="2" type="ORF">ATY89_07230</name>
    <name evidence="3" type="ORF">ATZ20_10250</name>
</gene>
<keyword evidence="1" id="KW-0812">Transmembrane</keyword>
<evidence type="ECO:0000313" key="3">
    <source>
        <dbReference type="EMBL" id="ALU32487.1"/>
    </source>
</evidence>
<dbReference type="AlphaFoldDB" id="A0A0U3GXG3"/>
<feature type="transmembrane region" description="Helical" evidence="1">
    <location>
        <begin position="162"/>
        <end position="185"/>
    </location>
</feature>
<dbReference type="EMBL" id="CP013695">
    <property type="protein sequence ID" value="ALU32487.1"/>
    <property type="molecule type" value="Genomic_DNA"/>
</dbReference>
<proteinExistence type="predicted"/>
<feature type="transmembrane region" description="Helical" evidence="1">
    <location>
        <begin position="133"/>
        <end position="156"/>
    </location>
</feature>
<feature type="transmembrane region" description="Helical" evidence="1">
    <location>
        <begin position="90"/>
        <end position="112"/>
    </location>
</feature>
<protein>
    <submittedName>
        <fullName evidence="2">Uncharacterized protein</fullName>
    </submittedName>
</protein>
<feature type="transmembrane region" description="Helical" evidence="1">
    <location>
        <begin position="50"/>
        <end position="70"/>
    </location>
</feature>
<dbReference type="EMBL" id="CP013694">
    <property type="protein sequence ID" value="ALU29750.1"/>
    <property type="molecule type" value="Genomic_DNA"/>
</dbReference>
<evidence type="ECO:0000256" key="1">
    <source>
        <dbReference type="SAM" id="Phobius"/>
    </source>
</evidence>
<keyword evidence="1" id="KW-0472">Membrane</keyword>
<evidence type="ECO:0000313" key="5">
    <source>
        <dbReference type="Proteomes" id="UP000065473"/>
    </source>
</evidence>
<dbReference type="Proteomes" id="UP000060043">
    <property type="component" value="Chromosome"/>
</dbReference>
<dbReference type="Proteomes" id="UP000065473">
    <property type="component" value="Chromosome"/>
</dbReference>
<dbReference type="RefSeq" id="WP_011278964.1">
    <property type="nucleotide sequence ID" value="NZ_BHWZ01000006.1"/>
</dbReference>
<keyword evidence="1" id="KW-1133">Transmembrane helix</keyword>
<dbReference type="Pfam" id="PF06157">
    <property type="entry name" value="DUF973"/>
    <property type="match status" value="1"/>
</dbReference>
<evidence type="ECO:0000313" key="4">
    <source>
        <dbReference type="Proteomes" id="UP000060043"/>
    </source>
</evidence>
<organism evidence="2 5">
    <name type="scientific">Sulfolobus acidocaldarius</name>
    <dbReference type="NCBI Taxonomy" id="2285"/>
    <lineage>
        <taxon>Archaea</taxon>
        <taxon>Thermoproteota</taxon>
        <taxon>Thermoprotei</taxon>
        <taxon>Sulfolobales</taxon>
        <taxon>Sulfolobaceae</taxon>
        <taxon>Sulfolobus</taxon>
    </lineage>
</organism>
<name>A0A0U3GXG3_9CREN</name>
<reference evidence="4 5" key="1">
    <citation type="submission" date="2015-12" db="EMBL/GenBank/DDBJ databases">
        <title>A stable core within a dynamic pangenome in Sulfolobus acidocaldarius.</title>
        <authorList>
            <person name="Anderson R."/>
            <person name="Kouris A."/>
            <person name="Seward C."/>
            <person name="Campbell K."/>
            <person name="Whitaker R."/>
        </authorList>
    </citation>
    <scope>NUCLEOTIDE SEQUENCE [LARGE SCALE GENOMIC DNA]</scope>
    <source>
        <strain evidence="2 5">GG12-C01-09</strain>
        <strain evidence="3 4">NG05B_CO5_07</strain>
    </source>
</reference>
<evidence type="ECO:0000313" key="2">
    <source>
        <dbReference type="EMBL" id="ALU29750.1"/>
    </source>
</evidence>
<dbReference type="GeneID" id="14552688"/>